<dbReference type="GO" id="GO:0042626">
    <property type="term" value="F:ATPase-coupled transmembrane transporter activity"/>
    <property type="evidence" value="ECO:0007669"/>
    <property type="project" value="InterPro"/>
</dbReference>
<dbReference type="GO" id="GO:0016020">
    <property type="term" value="C:membrane"/>
    <property type="evidence" value="ECO:0007669"/>
    <property type="project" value="InterPro"/>
</dbReference>
<comment type="similarity">
    <text evidence="2">Belongs to the bacterial solute-binding protein SsuA/TauA family.</text>
</comment>
<dbReference type="PANTHER" id="PTHR30024:SF42">
    <property type="entry name" value="ALIPHATIC SULFONATES-BINDING PROTEIN-RELATED"/>
    <property type="match status" value="1"/>
</dbReference>
<comment type="subcellular location">
    <subcellularLocation>
        <location evidence="1">Periplasm</location>
    </subcellularLocation>
</comment>
<dbReference type="KEGG" id="gza:IC807_12110"/>
<reference evidence="8 9" key="1">
    <citation type="submission" date="2020-09" db="EMBL/GenBank/DDBJ databases">
        <title>Complete Geobacillus genomes through the use of hybrid genome assembly.</title>
        <authorList>
            <person name="Vera D.L."/>
            <person name="Venkateswaran K."/>
            <person name="Singh N.K."/>
            <person name="Landry K."/>
        </authorList>
    </citation>
    <scope>NUCLEOTIDE SEQUENCE [LARGE SCALE GENOMIC DNA]</scope>
    <source>
        <strain evidence="8 9">SURF-189</strain>
    </source>
</reference>
<dbReference type="EMBL" id="CP061470">
    <property type="protein sequence ID" value="QNU17177.1"/>
    <property type="molecule type" value="Genomic_DNA"/>
</dbReference>
<evidence type="ECO:0000256" key="2">
    <source>
        <dbReference type="ARBA" id="ARBA00010742"/>
    </source>
</evidence>
<dbReference type="SUPFAM" id="SSF53850">
    <property type="entry name" value="Periplasmic binding protein-like II"/>
    <property type="match status" value="1"/>
</dbReference>
<dbReference type="AlphaFoldDB" id="A0A7H1RSD8"/>
<evidence type="ECO:0000259" key="7">
    <source>
        <dbReference type="SMART" id="SM00062"/>
    </source>
</evidence>
<dbReference type="SMART" id="SM00062">
    <property type="entry name" value="PBPb"/>
    <property type="match status" value="1"/>
</dbReference>
<gene>
    <name evidence="8" type="ORF">IC807_12110</name>
</gene>
<evidence type="ECO:0000256" key="5">
    <source>
        <dbReference type="ARBA" id="ARBA00055538"/>
    </source>
</evidence>
<protein>
    <recommendedName>
        <fullName evidence="6">Putative aliphatic sulfonates-binding protein</fullName>
    </recommendedName>
</protein>
<evidence type="ECO:0000256" key="6">
    <source>
        <dbReference type="ARBA" id="ARBA00070228"/>
    </source>
</evidence>
<evidence type="ECO:0000313" key="8">
    <source>
        <dbReference type="EMBL" id="QNU17177.1"/>
    </source>
</evidence>
<dbReference type="PROSITE" id="PS51257">
    <property type="entry name" value="PROKAR_LIPOPROTEIN"/>
    <property type="match status" value="1"/>
</dbReference>
<dbReference type="InterPro" id="IPR001638">
    <property type="entry name" value="Solute-binding_3/MltF_N"/>
</dbReference>
<dbReference type="Gene3D" id="3.40.190.10">
    <property type="entry name" value="Periplasmic binding protein-like II"/>
    <property type="match status" value="2"/>
</dbReference>
<dbReference type="GO" id="GO:0042597">
    <property type="term" value="C:periplasmic space"/>
    <property type="evidence" value="ECO:0007669"/>
    <property type="project" value="UniProtKB-SubCell"/>
</dbReference>
<organism evidence="8 9">
    <name type="scientific">Geobacillus zalihae</name>
    <dbReference type="NCBI Taxonomy" id="213419"/>
    <lineage>
        <taxon>Bacteria</taxon>
        <taxon>Bacillati</taxon>
        <taxon>Bacillota</taxon>
        <taxon>Bacilli</taxon>
        <taxon>Bacillales</taxon>
        <taxon>Anoxybacillaceae</taxon>
        <taxon>Geobacillus</taxon>
    </lineage>
</organism>
<evidence type="ECO:0000256" key="4">
    <source>
        <dbReference type="ARBA" id="ARBA00022729"/>
    </source>
</evidence>
<keyword evidence="4" id="KW-0732">Signal</keyword>
<keyword evidence="9" id="KW-1185">Reference proteome</keyword>
<dbReference type="InterPro" id="IPR015168">
    <property type="entry name" value="SsuA/THI5"/>
</dbReference>
<dbReference type="FunFam" id="3.40.190.10:FF:000050">
    <property type="entry name" value="Sulfonate ABC transporter substrate-binding protein"/>
    <property type="match status" value="1"/>
</dbReference>
<dbReference type="PANTHER" id="PTHR30024">
    <property type="entry name" value="ALIPHATIC SULFONATES-BINDING PROTEIN-RELATED"/>
    <property type="match status" value="1"/>
</dbReference>
<comment type="function">
    <text evidence="5">Part of a binding-protein-dependent transport system for aliphatic sulfonates. Putative binding protein.</text>
</comment>
<evidence type="ECO:0000256" key="1">
    <source>
        <dbReference type="ARBA" id="ARBA00004418"/>
    </source>
</evidence>
<evidence type="ECO:0000256" key="3">
    <source>
        <dbReference type="ARBA" id="ARBA00022448"/>
    </source>
</evidence>
<keyword evidence="3" id="KW-0813">Transport</keyword>
<dbReference type="Proteomes" id="UP000516388">
    <property type="component" value="Chromosome"/>
</dbReference>
<dbReference type="Pfam" id="PF09084">
    <property type="entry name" value="NMT1"/>
    <property type="match status" value="1"/>
</dbReference>
<feature type="domain" description="Solute-binding protein family 3/N-terminal" evidence="7">
    <location>
        <begin position="36"/>
        <end position="252"/>
    </location>
</feature>
<dbReference type="RefSeq" id="WP_015375916.1">
    <property type="nucleotide sequence ID" value="NZ_CP061470.1"/>
</dbReference>
<sequence>MRGNRRLATLLLFLFLWVLLSCSHEKQQTHNSSLTEIRIGYQKGGTILLMKHEHKLQKQLEQEGYHVTWSEFNTGSSILEALNTGSIDFAVAGDIPSIFALAKGAQFRYIAGEPSSPASEGIIVRKGLDLSSLADLKGRKIALNKASIAEYLLVKALHSVGLSLRDVQPVYLNPPDASLALEKGEVDAWVVWDPFLSVAESKGHTLLKDGTGIVPYRTFYFSSPAMTDSHPDIVRQFVQALQKSGEQIRRDPTEAAQLLHEATNLPVDTWIHVLKKRQSTVHWIDPQAVRDLQQEADDLRAIGFIEKHVSIEDVVWKPTNK</sequence>
<name>A0A7H1RSD8_9BACL</name>
<accession>A0A7H1RSD8</accession>
<proteinExistence type="inferred from homology"/>
<dbReference type="NCBIfam" id="TIGR01728">
    <property type="entry name" value="SsuA_fam"/>
    <property type="match status" value="1"/>
</dbReference>
<dbReference type="InterPro" id="IPR010067">
    <property type="entry name" value="ABC_SsuA_sub-bd"/>
</dbReference>
<evidence type="ECO:0000313" key="9">
    <source>
        <dbReference type="Proteomes" id="UP000516388"/>
    </source>
</evidence>